<feature type="transmembrane region" description="Helical" evidence="1">
    <location>
        <begin position="44"/>
        <end position="64"/>
    </location>
</feature>
<accession>A0A3E5FNP4</accession>
<keyword evidence="1" id="KW-0812">Transmembrane</keyword>
<evidence type="ECO:0000256" key="1">
    <source>
        <dbReference type="SAM" id="Phobius"/>
    </source>
</evidence>
<sequence>MYCHQCGKEVGDVNYCPNCGAKLKLNGNNWQSSYGKREEDEPSSGFFVLSCLIPIVGLILYIIWYKDYPLKAKSCLKGLITSIVIYFVFLCCIFANLGGADFVEMDDSMDLAPIIIDTFNDE</sequence>
<gene>
    <name evidence="2" type="ORF">DXB31_11985</name>
</gene>
<feature type="transmembrane region" description="Helical" evidence="1">
    <location>
        <begin position="76"/>
        <end position="97"/>
    </location>
</feature>
<comment type="caution">
    <text evidence="2">The sequence shown here is derived from an EMBL/GenBank/DDBJ whole genome shotgun (WGS) entry which is preliminary data.</text>
</comment>
<dbReference type="EMBL" id="QSVF01000057">
    <property type="protein sequence ID" value="RGO06463.1"/>
    <property type="molecule type" value="Genomic_DNA"/>
</dbReference>
<proteinExistence type="predicted"/>
<protein>
    <submittedName>
        <fullName evidence="2">Zinc ribbon domain-containing protein</fullName>
    </submittedName>
</protein>
<evidence type="ECO:0000313" key="3">
    <source>
        <dbReference type="Proteomes" id="UP000261087"/>
    </source>
</evidence>
<evidence type="ECO:0000313" key="2">
    <source>
        <dbReference type="EMBL" id="RGO06463.1"/>
    </source>
</evidence>
<name>A0A3E5FNP4_9FIRM</name>
<organism evidence="2 3">
    <name type="scientific">Thomasclavelia spiroformis</name>
    <dbReference type="NCBI Taxonomy" id="29348"/>
    <lineage>
        <taxon>Bacteria</taxon>
        <taxon>Bacillati</taxon>
        <taxon>Bacillota</taxon>
        <taxon>Erysipelotrichia</taxon>
        <taxon>Erysipelotrichales</taxon>
        <taxon>Coprobacillaceae</taxon>
        <taxon>Thomasclavelia</taxon>
    </lineage>
</organism>
<keyword evidence="1" id="KW-1133">Transmembrane helix</keyword>
<dbReference type="Proteomes" id="UP000261087">
    <property type="component" value="Unassembled WGS sequence"/>
</dbReference>
<dbReference type="AlphaFoldDB" id="A0A3E5FNP4"/>
<keyword evidence="1" id="KW-0472">Membrane</keyword>
<reference evidence="2 3" key="1">
    <citation type="submission" date="2018-08" db="EMBL/GenBank/DDBJ databases">
        <title>A genome reference for cultivated species of the human gut microbiota.</title>
        <authorList>
            <person name="Zou Y."/>
            <person name="Xue W."/>
            <person name="Luo G."/>
        </authorList>
    </citation>
    <scope>NUCLEOTIDE SEQUENCE [LARGE SCALE GENOMIC DNA]</scope>
    <source>
        <strain evidence="2 3">OM02-6</strain>
    </source>
</reference>
<dbReference type="RefSeq" id="WP_117605488.1">
    <property type="nucleotide sequence ID" value="NZ_CAXVJN010000028.1"/>
</dbReference>